<evidence type="ECO:0000313" key="4">
    <source>
        <dbReference type="Proteomes" id="UP000285112"/>
    </source>
</evidence>
<evidence type="ECO:0000256" key="1">
    <source>
        <dbReference type="SAM" id="MobiDB-lite"/>
    </source>
</evidence>
<protein>
    <recommendedName>
        <fullName evidence="2">Flavoprotein domain-containing protein</fullName>
    </recommendedName>
</protein>
<dbReference type="Proteomes" id="UP000285112">
    <property type="component" value="Unassembled WGS sequence"/>
</dbReference>
<dbReference type="GO" id="GO:0071513">
    <property type="term" value="C:phosphopantothenoylcysteine decarboxylase complex"/>
    <property type="evidence" value="ECO:0007669"/>
    <property type="project" value="TreeGrafter"/>
</dbReference>
<dbReference type="AlphaFoldDB" id="A0A419I895"/>
<dbReference type="InterPro" id="IPR036551">
    <property type="entry name" value="Flavin_trans-like"/>
</dbReference>
<feature type="region of interest" description="Disordered" evidence="1">
    <location>
        <begin position="45"/>
        <end position="83"/>
    </location>
</feature>
<dbReference type="InterPro" id="IPR003382">
    <property type="entry name" value="Flavoprotein"/>
</dbReference>
<dbReference type="GO" id="GO:0010181">
    <property type="term" value="F:FMN binding"/>
    <property type="evidence" value="ECO:0007669"/>
    <property type="project" value="TreeGrafter"/>
</dbReference>
<evidence type="ECO:0000259" key="2">
    <source>
        <dbReference type="Pfam" id="PF02441"/>
    </source>
</evidence>
<dbReference type="PANTHER" id="PTHR14359:SF6">
    <property type="entry name" value="PHOSPHOPANTOTHENOYLCYSTEINE DECARBOXYLASE"/>
    <property type="match status" value="1"/>
</dbReference>
<reference evidence="3 4" key="1">
    <citation type="submission" date="2018-09" db="EMBL/GenBank/DDBJ databases">
        <title>YIM PH 21725 draft genome.</title>
        <authorList>
            <person name="Miao C."/>
        </authorList>
    </citation>
    <scope>NUCLEOTIDE SEQUENCE [LARGE SCALE GENOMIC DNA]</scope>
    <source>
        <strain evidence="4">YIM PH21725</strain>
    </source>
</reference>
<dbReference type="Pfam" id="PF02441">
    <property type="entry name" value="Flavoprotein"/>
    <property type="match status" value="1"/>
</dbReference>
<name>A0A419I895_9PSEU</name>
<evidence type="ECO:0000313" key="3">
    <source>
        <dbReference type="EMBL" id="RJQ88298.1"/>
    </source>
</evidence>
<proteinExistence type="predicted"/>
<sequence>MRRGRLRLPLPKAVKGPFTASGTVKGPFTAFSGSRDAAVGRVRRRFGDDHSTTRLPPSAPSGAAVPGTAPGRSASVTRPEPPPEIADHLAGQRFLVIGTGAPAVSALPAGVLELEALTGGGPIRIALTRQSLRFLTRTTLTAVTGRKAFVDEWGTDEPLNPDHVDIAQWATVILVYPATLHFLSRLALGQCDTPVMLALQCTTAPIVLAPSLPPGGFESAAYRDHRQRLETRPHIRIAEPRAGYSMRTGADNVGAPCPFGELLPLVTALLAERGQG</sequence>
<dbReference type="Gene3D" id="3.40.50.1950">
    <property type="entry name" value="Flavin prenyltransferase-like"/>
    <property type="match status" value="1"/>
</dbReference>
<dbReference type="EMBL" id="QZFV01000065">
    <property type="protein sequence ID" value="RJQ88298.1"/>
    <property type="molecule type" value="Genomic_DNA"/>
</dbReference>
<dbReference type="GO" id="GO:0004633">
    <property type="term" value="F:phosphopantothenoylcysteine decarboxylase activity"/>
    <property type="evidence" value="ECO:0007669"/>
    <property type="project" value="TreeGrafter"/>
</dbReference>
<feature type="domain" description="Flavoprotein" evidence="2">
    <location>
        <begin position="93"/>
        <end position="229"/>
    </location>
</feature>
<accession>A0A419I895</accession>
<feature type="compositionally biased region" description="Low complexity" evidence="1">
    <location>
        <begin position="60"/>
        <end position="71"/>
    </location>
</feature>
<dbReference type="GO" id="GO:0015937">
    <property type="term" value="P:coenzyme A biosynthetic process"/>
    <property type="evidence" value="ECO:0007669"/>
    <property type="project" value="TreeGrafter"/>
</dbReference>
<keyword evidence="4" id="KW-1185">Reference proteome</keyword>
<comment type="caution">
    <text evidence="3">The sequence shown here is derived from an EMBL/GenBank/DDBJ whole genome shotgun (WGS) entry which is preliminary data.</text>
</comment>
<gene>
    <name evidence="3" type="ORF">D5S19_07895</name>
</gene>
<dbReference type="SUPFAM" id="SSF52507">
    <property type="entry name" value="Homo-oligomeric flavin-containing Cys decarboxylases, HFCD"/>
    <property type="match status" value="1"/>
</dbReference>
<dbReference type="PANTHER" id="PTHR14359">
    <property type="entry name" value="HOMO-OLIGOMERIC FLAVIN CONTAINING CYS DECARBOXYLASE FAMILY"/>
    <property type="match status" value="1"/>
</dbReference>
<organism evidence="3 4">
    <name type="scientific">Amycolatopsis panacis</name>
    <dbReference type="NCBI Taxonomy" id="2340917"/>
    <lineage>
        <taxon>Bacteria</taxon>
        <taxon>Bacillati</taxon>
        <taxon>Actinomycetota</taxon>
        <taxon>Actinomycetes</taxon>
        <taxon>Pseudonocardiales</taxon>
        <taxon>Pseudonocardiaceae</taxon>
        <taxon>Amycolatopsis</taxon>
    </lineage>
</organism>